<accession>A0ABN1XM30</accession>
<dbReference type="EMBL" id="BAAAKJ010000029">
    <property type="protein sequence ID" value="GAA1384907.1"/>
    <property type="molecule type" value="Genomic_DNA"/>
</dbReference>
<name>A0ABN1XM30_9ACTN</name>
<reference evidence="2 3" key="1">
    <citation type="journal article" date="2019" name="Int. J. Syst. Evol. Microbiol.">
        <title>The Global Catalogue of Microorganisms (GCM) 10K type strain sequencing project: providing services to taxonomists for standard genome sequencing and annotation.</title>
        <authorList>
            <consortium name="The Broad Institute Genomics Platform"/>
            <consortium name="The Broad Institute Genome Sequencing Center for Infectious Disease"/>
            <person name="Wu L."/>
            <person name="Ma J."/>
        </authorList>
    </citation>
    <scope>NUCLEOTIDE SEQUENCE [LARGE SCALE GENOMIC DNA]</scope>
    <source>
        <strain evidence="2 3">JCM 12393</strain>
    </source>
</reference>
<gene>
    <name evidence="2" type="ORF">GCM10009639_06900</name>
</gene>
<dbReference type="Proteomes" id="UP001499863">
    <property type="component" value="Unassembled WGS sequence"/>
</dbReference>
<keyword evidence="3" id="KW-1185">Reference proteome</keyword>
<dbReference type="RefSeq" id="WP_344325477.1">
    <property type="nucleotide sequence ID" value="NZ_BAAAKJ010000029.1"/>
</dbReference>
<evidence type="ECO:0000313" key="3">
    <source>
        <dbReference type="Proteomes" id="UP001499863"/>
    </source>
</evidence>
<proteinExistence type="predicted"/>
<evidence type="ECO:0000256" key="1">
    <source>
        <dbReference type="SAM" id="MobiDB-lite"/>
    </source>
</evidence>
<organism evidence="2 3">
    <name type="scientific">Kitasatospora putterlickiae</name>
    <dbReference type="NCBI Taxonomy" id="221725"/>
    <lineage>
        <taxon>Bacteria</taxon>
        <taxon>Bacillati</taxon>
        <taxon>Actinomycetota</taxon>
        <taxon>Actinomycetes</taxon>
        <taxon>Kitasatosporales</taxon>
        <taxon>Streptomycetaceae</taxon>
        <taxon>Kitasatospora</taxon>
    </lineage>
</organism>
<feature type="region of interest" description="Disordered" evidence="1">
    <location>
        <begin position="1"/>
        <end position="26"/>
    </location>
</feature>
<feature type="compositionally biased region" description="Pro residues" evidence="1">
    <location>
        <begin position="7"/>
        <end position="23"/>
    </location>
</feature>
<sequence length="395" mass="41071">MTLPHGPMRPAPGGPPPAGPLPDPAAVDPAVLATLLARHGWVRRGGPAARYGRWTPPEGGDPGVSLLVPAGDGFDDTVELLTDAVTALARSATPSARAVLLALALPGDELQWHRDLAAPAGATTPGATPWDDGERLRHAARAMLAAGAKAGRVRAAYFGARLDAWAGDFLDRVLVVDGGPGLTAYTPAPEGRAAVTTLVRALEALRDAVDYRRVSGGGEAFENAVQSGVSRELVESVQELVRGATAGRFTVAWSAAAGTPGGFGDRRIAVEFSPGDLPALGEAAELLERIEPAVAVTVVGLVVRLKRADPAGPGGVRLRVLGGAEVDEIKVRLPDPAYRLAAEAHLSGTPVRLSGRLERRGGFRRLTRPTGLEPCGLEDSERERLLKTLGEGRGE</sequence>
<protein>
    <submittedName>
        <fullName evidence="2">Uncharacterized protein</fullName>
    </submittedName>
</protein>
<comment type="caution">
    <text evidence="2">The sequence shown here is derived from an EMBL/GenBank/DDBJ whole genome shotgun (WGS) entry which is preliminary data.</text>
</comment>
<evidence type="ECO:0000313" key="2">
    <source>
        <dbReference type="EMBL" id="GAA1384907.1"/>
    </source>
</evidence>